<evidence type="ECO:0000256" key="1">
    <source>
        <dbReference type="SAM" id="Phobius"/>
    </source>
</evidence>
<reference evidence="2 3" key="1">
    <citation type="submission" date="2018-06" db="EMBL/GenBank/DDBJ databases">
        <title>A transcriptomic atlas of mushroom development highlights an independent origin of complex multicellularity.</title>
        <authorList>
            <consortium name="DOE Joint Genome Institute"/>
            <person name="Krizsan K."/>
            <person name="Almasi E."/>
            <person name="Merenyi Z."/>
            <person name="Sahu N."/>
            <person name="Viragh M."/>
            <person name="Koszo T."/>
            <person name="Mondo S."/>
            <person name="Kiss B."/>
            <person name="Balint B."/>
            <person name="Kues U."/>
            <person name="Barry K."/>
            <person name="Hegedus J.C."/>
            <person name="Henrissat B."/>
            <person name="Johnson J."/>
            <person name="Lipzen A."/>
            <person name="Ohm R."/>
            <person name="Nagy I."/>
            <person name="Pangilinan J."/>
            <person name="Yan J."/>
            <person name="Xiong Y."/>
            <person name="Grigoriev I.V."/>
            <person name="Hibbett D.S."/>
            <person name="Nagy L.G."/>
        </authorList>
    </citation>
    <scope>NUCLEOTIDE SEQUENCE [LARGE SCALE GENOMIC DNA]</scope>
    <source>
        <strain evidence="2 3">SZMC22713</strain>
    </source>
</reference>
<keyword evidence="3" id="KW-1185">Reference proteome</keyword>
<dbReference type="EMBL" id="ML170221">
    <property type="protein sequence ID" value="TDL17464.1"/>
    <property type="molecule type" value="Genomic_DNA"/>
</dbReference>
<evidence type="ECO:0000313" key="2">
    <source>
        <dbReference type="EMBL" id="TDL17464.1"/>
    </source>
</evidence>
<feature type="transmembrane region" description="Helical" evidence="1">
    <location>
        <begin position="236"/>
        <end position="255"/>
    </location>
</feature>
<keyword evidence="1" id="KW-0812">Transmembrane</keyword>
<sequence length="261" mass="29383">MILETRVKGRFVIGHVRTLHYWGLDSDDIGVPTMLRPNAASRGNTWVFKKYEGALPNQYSATTDPLLRHLDIMNRKRPKPPTILRNEENDVGEGARSVVVTPQEDSPSVIWDNPNDGDPQFLIPNCGVFIPAMTYFKYLEANDDDKLDCNWKREYPTLVSFTGTHPAHCIIFSPQMAARIQAYPYLRRRDGLGDIGLPTDPGSGLNIPIAEIDPCAVQGACNVVQRYPMTEKLTETFIGAVNLLCLFIYVAGYIMRHGWMI</sequence>
<accession>A0A4Y7PQ20</accession>
<name>A0A4Y7PQ20_9AGAM</name>
<dbReference type="Proteomes" id="UP000294933">
    <property type="component" value="Unassembled WGS sequence"/>
</dbReference>
<dbReference type="VEuPathDB" id="FungiDB:BD410DRAFT_549032"/>
<dbReference type="AlphaFoldDB" id="A0A4Y7PQ20"/>
<proteinExistence type="predicted"/>
<protein>
    <submittedName>
        <fullName evidence="2">Uncharacterized protein</fullName>
    </submittedName>
</protein>
<organism evidence="2 3">
    <name type="scientific">Rickenella mellea</name>
    <dbReference type="NCBI Taxonomy" id="50990"/>
    <lineage>
        <taxon>Eukaryota</taxon>
        <taxon>Fungi</taxon>
        <taxon>Dikarya</taxon>
        <taxon>Basidiomycota</taxon>
        <taxon>Agaricomycotina</taxon>
        <taxon>Agaricomycetes</taxon>
        <taxon>Hymenochaetales</taxon>
        <taxon>Rickenellaceae</taxon>
        <taxon>Rickenella</taxon>
    </lineage>
</organism>
<evidence type="ECO:0000313" key="3">
    <source>
        <dbReference type="Proteomes" id="UP000294933"/>
    </source>
</evidence>
<keyword evidence="1" id="KW-1133">Transmembrane helix</keyword>
<gene>
    <name evidence="2" type="ORF">BD410DRAFT_549032</name>
</gene>
<keyword evidence="1" id="KW-0472">Membrane</keyword>